<dbReference type="CDD" id="cd06163">
    <property type="entry name" value="S2P-M50_PDZ_RseP-like"/>
    <property type="match status" value="1"/>
</dbReference>
<dbReference type="KEGG" id="glt:GlitD10_2263"/>
<evidence type="ECO:0000256" key="3">
    <source>
        <dbReference type="ARBA" id="ARBA00007931"/>
    </source>
</evidence>
<dbReference type="GO" id="GO:0004222">
    <property type="term" value="F:metalloendopeptidase activity"/>
    <property type="evidence" value="ECO:0007669"/>
    <property type="project" value="InterPro"/>
</dbReference>
<protein>
    <recommendedName>
        <fullName evidence="11">Zinc metalloprotease</fullName>
        <ecNumber evidence="11">3.4.24.-</ecNumber>
    </recommendedName>
</protein>
<dbReference type="GO" id="GO:0006508">
    <property type="term" value="P:proteolysis"/>
    <property type="evidence" value="ECO:0007669"/>
    <property type="project" value="UniProtKB-KW"/>
</dbReference>
<evidence type="ECO:0000256" key="4">
    <source>
        <dbReference type="ARBA" id="ARBA00022670"/>
    </source>
</evidence>
<dbReference type="InterPro" id="IPR036034">
    <property type="entry name" value="PDZ_sf"/>
</dbReference>
<evidence type="ECO:0000256" key="5">
    <source>
        <dbReference type="ARBA" id="ARBA00022692"/>
    </source>
</evidence>
<feature type="domain" description="PDZ" evidence="12">
    <location>
        <begin position="106"/>
        <end position="190"/>
    </location>
</feature>
<keyword evidence="5 11" id="KW-0812">Transmembrane</keyword>
<dbReference type="Proteomes" id="UP000180235">
    <property type="component" value="Chromosome"/>
</dbReference>
<evidence type="ECO:0000256" key="10">
    <source>
        <dbReference type="ARBA" id="ARBA00023136"/>
    </source>
</evidence>
<reference evidence="13 14" key="1">
    <citation type="submission" date="2016-10" db="EMBL/GenBank/DDBJ databases">
        <title>Description of Gloeomargarita lithophora gen. nov., sp. nov., a thylakoid-bearing basal-branching cyanobacterium with intracellular carbonates, and proposal for Gloeomargaritales ord. nov.</title>
        <authorList>
            <person name="Moreira D."/>
            <person name="Tavera R."/>
            <person name="Benzerara K."/>
            <person name="Skouri-Panet F."/>
            <person name="Couradeau E."/>
            <person name="Gerard E."/>
            <person name="Loussert C."/>
            <person name="Novelo E."/>
            <person name="Zivanovic Y."/>
            <person name="Lopez-Garcia P."/>
        </authorList>
    </citation>
    <scope>NUCLEOTIDE SEQUENCE [LARGE SCALE GENOMIC DNA]</scope>
    <source>
        <strain evidence="13 14">D10</strain>
    </source>
</reference>
<evidence type="ECO:0000256" key="8">
    <source>
        <dbReference type="ARBA" id="ARBA00022989"/>
    </source>
</evidence>
<name>A0A1J0AFB7_9CYAN</name>
<accession>A0A1J0AFB7</accession>
<evidence type="ECO:0000313" key="14">
    <source>
        <dbReference type="Proteomes" id="UP000180235"/>
    </source>
</evidence>
<dbReference type="EMBL" id="CP017675">
    <property type="protein sequence ID" value="APB34595.1"/>
    <property type="molecule type" value="Genomic_DNA"/>
</dbReference>
<sequence length="358" mass="38353">MSILAAIAVLAILICVHELGHFLAVRVQGIRVSQFSLGFGPALWSYQGKEVQYAVRAIPLGGYVGFPDDDPESGIPNDDPDLLRNRPIGDRALVISAGVLANLLFAYLVLTTQVLTVGIPQLVYQPGVRVPQIALDTSTVAQRAGLQAGDVILGVDGQTLAPGKEAVNRVVQAIQSRPNQTIRLQIQRQNQVLKLTVVPELTANGQGRIGVQLQDNVSVGNRHSRNPFEAIGLGAQEFHRLLTNTVQGYWELVQHFQETANQVAGPVAIVAMGAGLVRSSWGSLLQFSALISINLAVINILPLPALDGGQLVFLGIEALRGRPLPARVQESVMQTGLLLLLGLGVFLIIRDTVRLVGL</sequence>
<dbReference type="AlphaFoldDB" id="A0A1J0AFB7"/>
<dbReference type="RefSeq" id="WP_071455015.1">
    <property type="nucleotide sequence ID" value="NZ_CP017675.1"/>
</dbReference>
<evidence type="ECO:0000256" key="6">
    <source>
        <dbReference type="ARBA" id="ARBA00022801"/>
    </source>
</evidence>
<evidence type="ECO:0000256" key="11">
    <source>
        <dbReference type="RuleBase" id="RU362031"/>
    </source>
</evidence>
<evidence type="ECO:0000259" key="12">
    <source>
        <dbReference type="SMART" id="SM00228"/>
    </source>
</evidence>
<dbReference type="Pfam" id="PF17820">
    <property type="entry name" value="PDZ_6"/>
    <property type="match status" value="1"/>
</dbReference>
<dbReference type="EC" id="3.4.24.-" evidence="11"/>
<comment type="similarity">
    <text evidence="3 11">Belongs to the peptidase M50B family.</text>
</comment>
<proteinExistence type="inferred from homology"/>
<dbReference type="InterPro" id="IPR004387">
    <property type="entry name" value="Pept_M50_Zn"/>
</dbReference>
<keyword evidence="11" id="KW-0479">Metal-binding</keyword>
<keyword evidence="8 11" id="KW-1133">Transmembrane helix</keyword>
<dbReference type="Pfam" id="PF02163">
    <property type="entry name" value="Peptidase_M50"/>
    <property type="match status" value="1"/>
</dbReference>
<evidence type="ECO:0000256" key="9">
    <source>
        <dbReference type="ARBA" id="ARBA00023049"/>
    </source>
</evidence>
<dbReference type="Gene3D" id="2.30.42.10">
    <property type="match status" value="1"/>
</dbReference>
<evidence type="ECO:0000256" key="1">
    <source>
        <dbReference type="ARBA" id="ARBA00001947"/>
    </source>
</evidence>
<dbReference type="NCBIfam" id="TIGR00054">
    <property type="entry name" value="RIP metalloprotease RseP"/>
    <property type="match status" value="1"/>
</dbReference>
<keyword evidence="6 11" id="KW-0378">Hydrolase</keyword>
<feature type="transmembrane region" description="Helical" evidence="11">
    <location>
        <begin position="331"/>
        <end position="349"/>
    </location>
</feature>
<dbReference type="STRING" id="1188229.GlitD10_2263"/>
<comment type="subcellular location">
    <subcellularLocation>
        <location evidence="2">Membrane</location>
        <topology evidence="2">Multi-pass membrane protein</topology>
    </subcellularLocation>
</comment>
<keyword evidence="4 13" id="KW-0645">Protease</keyword>
<dbReference type="InterPro" id="IPR008915">
    <property type="entry name" value="Peptidase_M50"/>
</dbReference>
<dbReference type="InterPro" id="IPR041489">
    <property type="entry name" value="PDZ_6"/>
</dbReference>
<dbReference type="OrthoDB" id="9782003at2"/>
<dbReference type="SUPFAM" id="SSF50156">
    <property type="entry name" value="PDZ domain-like"/>
    <property type="match status" value="1"/>
</dbReference>
<dbReference type="GO" id="GO:0016020">
    <property type="term" value="C:membrane"/>
    <property type="evidence" value="ECO:0007669"/>
    <property type="project" value="UniProtKB-SubCell"/>
</dbReference>
<keyword evidence="7 11" id="KW-0862">Zinc</keyword>
<evidence type="ECO:0000313" key="13">
    <source>
        <dbReference type="EMBL" id="APB34595.1"/>
    </source>
</evidence>
<dbReference type="SMART" id="SM00228">
    <property type="entry name" value="PDZ"/>
    <property type="match status" value="1"/>
</dbReference>
<dbReference type="PANTHER" id="PTHR42837">
    <property type="entry name" value="REGULATOR OF SIGMA-E PROTEASE RSEP"/>
    <property type="match status" value="1"/>
</dbReference>
<dbReference type="PANTHER" id="PTHR42837:SF2">
    <property type="entry name" value="MEMBRANE METALLOPROTEASE ARASP2, CHLOROPLASTIC-RELATED"/>
    <property type="match status" value="1"/>
</dbReference>
<gene>
    <name evidence="13" type="ORF">GlitD10_2263</name>
</gene>
<organism evidence="13 14">
    <name type="scientific">Gloeomargarita lithophora Alchichica-D10</name>
    <dbReference type="NCBI Taxonomy" id="1188229"/>
    <lineage>
        <taxon>Bacteria</taxon>
        <taxon>Bacillati</taxon>
        <taxon>Cyanobacteriota</taxon>
        <taxon>Cyanophyceae</taxon>
        <taxon>Gloeomargaritales</taxon>
        <taxon>Gloeomargaritaceae</taxon>
        <taxon>Gloeomargarita</taxon>
    </lineage>
</organism>
<feature type="transmembrane region" description="Helical" evidence="11">
    <location>
        <begin position="92"/>
        <end position="110"/>
    </location>
</feature>
<keyword evidence="9 11" id="KW-0482">Metalloprotease</keyword>
<evidence type="ECO:0000256" key="7">
    <source>
        <dbReference type="ARBA" id="ARBA00022833"/>
    </source>
</evidence>
<dbReference type="GO" id="GO:0046872">
    <property type="term" value="F:metal ion binding"/>
    <property type="evidence" value="ECO:0007669"/>
    <property type="project" value="UniProtKB-KW"/>
</dbReference>
<evidence type="ECO:0000256" key="2">
    <source>
        <dbReference type="ARBA" id="ARBA00004141"/>
    </source>
</evidence>
<keyword evidence="10 11" id="KW-0472">Membrane</keyword>
<comment type="cofactor">
    <cofactor evidence="1 11">
        <name>Zn(2+)</name>
        <dbReference type="ChEBI" id="CHEBI:29105"/>
    </cofactor>
</comment>
<keyword evidence="14" id="KW-1185">Reference proteome</keyword>
<dbReference type="InterPro" id="IPR001478">
    <property type="entry name" value="PDZ"/>
</dbReference>